<comment type="caution">
    <text evidence="5">The sequence shown here is derived from an EMBL/GenBank/DDBJ whole genome shotgun (WGS) entry which is preliminary data.</text>
</comment>
<dbReference type="InterPro" id="IPR036521">
    <property type="entry name" value="SRP19-like_sf"/>
</dbReference>
<dbReference type="PANTHER" id="PTHR17453">
    <property type="entry name" value="SIGNAL RECOGNITION PARTICLE 19 KD PROTEIN"/>
    <property type="match status" value="1"/>
</dbReference>
<dbReference type="GO" id="GO:0008312">
    <property type="term" value="F:7S RNA binding"/>
    <property type="evidence" value="ECO:0007669"/>
    <property type="project" value="InterPro"/>
</dbReference>
<dbReference type="AlphaFoldDB" id="T0ZJS6"/>
<dbReference type="Gene3D" id="3.30.56.30">
    <property type="entry name" value="Signal recognition particle, SRP19-like subunit"/>
    <property type="match status" value="1"/>
</dbReference>
<protein>
    <submittedName>
        <fullName evidence="5">Signal recognition particle 19 kDa protein</fullName>
    </submittedName>
</protein>
<evidence type="ECO:0000256" key="1">
    <source>
        <dbReference type="ARBA" id="ARBA00004496"/>
    </source>
</evidence>
<keyword evidence="4" id="KW-0687">Ribonucleoprotein</keyword>
<dbReference type="GO" id="GO:0006617">
    <property type="term" value="P:SRP-dependent cotranslational protein targeting to membrane, signal sequence recognition"/>
    <property type="evidence" value="ECO:0007669"/>
    <property type="project" value="TreeGrafter"/>
</dbReference>
<dbReference type="SUPFAM" id="SSF69695">
    <property type="entry name" value="SRP19"/>
    <property type="match status" value="1"/>
</dbReference>
<dbReference type="Pfam" id="PF01922">
    <property type="entry name" value="SRP19"/>
    <property type="match status" value="1"/>
</dbReference>
<sequence length="99" mass="10876">MPDHFYVYPTYLARGSSRDVGRRVPAPLAIPDLTAAEIVGAAERLGYRAVLEADKHYPRTADLYLGRVKVTKRAGTTKAAFLRALATDLQQHRGPGGKR</sequence>
<comment type="subcellular location">
    <subcellularLocation>
        <location evidence="1">Cytoplasm</location>
    </subcellularLocation>
</comment>
<dbReference type="InterPro" id="IPR002778">
    <property type="entry name" value="Signal_recog_particle_SRP19"/>
</dbReference>
<dbReference type="PANTHER" id="PTHR17453:SF0">
    <property type="entry name" value="SIGNAL RECOGNITION PARTICLE 19 KDA PROTEIN"/>
    <property type="match status" value="1"/>
</dbReference>
<dbReference type="GO" id="GO:0005786">
    <property type="term" value="C:signal recognition particle, endoplasmic reticulum targeting"/>
    <property type="evidence" value="ECO:0007669"/>
    <property type="project" value="UniProtKB-KW"/>
</dbReference>
<dbReference type="EMBL" id="AUZY01008755">
    <property type="protein sequence ID" value="EQD44928.1"/>
    <property type="molecule type" value="Genomic_DNA"/>
</dbReference>
<organism evidence="5">
    <name type="scientific">mine drainage metagenome</name>
    <dbReference type="NCBI Taxonomy" id="410659"/>
    <lineage>
        <taxon>unclassified sequences</taxon>
        <taxon>metagenomes</taxon>
        <taxon>ecological metagenomes</taxon>
    </lineage>
</organism>
<gene>
    <name evidence="5" type="ORF">B1B_13296</name>
</gene>
<reference evidence="5" key="1">
    <citation type="submission" date="2013-08" db="EMBL/GenBank/DDBJ databases">
        <authorList>
            <person name="Mendez C."/>
            <person name="Richter M."/>
            <person name="Ferrer M."/>
            <person name="Sanchez J."/>
        </authorList>
    </citation>
    <scope>NUCLEOTIDE SEQUENCE</scope>
</reference>
<evidence type="ECO:0000256" key="3">
    <source>
        <dbReference type="ARBA" id="ARBA00023135"/>
    </source>
</evidence>
<keyword evidence="2" id="KW-0963">Cytoplasm</keyword>
<name>T0ZJS6_9ZZZZ</name>
<reference evidence="5" key="2">
    <citation type="journal article" date="2014" name="ISME J.">
        <title>Microbial stratification in low pH oxic and suboxic macroscopic growths along an acid mine drainage.</title>
        <authorList>
            <person name="Mendez-Garcia C."/>
            <person name="Mesa V."/>
            <person name="Sprenger R.R."/>
            <person name="Richter M."/>
            <person name="Diez M.S."/>
            <person name="Solano J."/>
            <person name="Bargiela R."/>
            <person name="Golyshina O.V."/>
            <person name="Manteca A."/>
            <person name="Ramos J.L."/>
            <person name="Gallego J.R."/>
            <person name="Llorente I."/>
            <person name="Martins Dos Santos V.A."/>
            <person name="Jensen O.N."/>
            <person name="Pelaez A.I."/>
            <person name="Sanchez J."/>
            <person name="Ferrer M."/>
        </authorList>
    </citation>
    <scope>NUCLEOTIDE SEQUENCE</scope>
</reference>
<evidence type="ECO:0000256" key="2">
    <source>
        <dbReference type="ARBA" id="ARBA00022490"/>
    </source>
</evidence>
<proteinExistence type="predicted"/>
<keyword evidence="3" id="KW-0733">Signal recognition particle</keyword>
<accession>T0ZJS6</accession>
<evidence type="ECO:0000256" key="4">
    <source>
        <dbReference type="ARBA" id="ARBA00023274"/>
    </source>
</evidence>
<evidence type="ECO:0000313" key="5">
    <source>
        <dbReference type="EMBL" id="EQD44928.1"/>
    </source>
</evidence>